<sequence>MNAPPHKLISHLNNVSRNLRGQTALPYSRASLGVASTLLRHGLVSNVTLGTPTHPNPVEFRHLAPPAQRVWVNFKHRNGLPVMRRIQLVSKSSIRKFVSREELGRILLGKETRNIHGAGTGDVFVVKVPADRSLNRKGADIYMEGWEAYRAGLGGEVICRAS</sequence>
<dbReference type="GO" id="GO:0005840">
    <property type="term" value="C:ribosome"/>
    <property type="evidence" value="ECO:0007669"/>
    <property type="project" value="InterPro"/>
</dbReference>
<keyword evidence="2" id="KW-1185">Reference proteome</keyword>
<dbReference type="SUPFAM" id="SSF56047">
    <property type="entry name" value="Ribosomal protein S8"/>
    <property type="match status" value="1"/>
</dbReference>
<dbReference type="GeneID" id="85491804"/>
<dbReference type="RefSeq" id="XP_060453199.1">
    <property type="nucleotide sequence ID" value="XM_060602689.1"/>
</dbReference>
<dbReference type="EMBL" id="AP028212">
    <property type="protein sequence ID" value="BEI87933.1"/>
    <property type="molecule type" value="Genomic_DNA"/>
</dbReference>
<reference evidence="1" key="1">
    <citation type="journal article" date="2023" name="BMC Genomics">
        <title>Chromosome-level genome assemblies of Cutaneotrichosporon spp. (Trichosporonales, Basidiomycota) reveal imbalanced evolution between nucleotide sequences and chromosome synteny.</title>
        <authorList>
            <person name="Kobayashi Y."/>
            <person name="Kayamori A."/>
            <person name="Aoki K."/>
            <person name="Shiwa Y."/>
            <person name="Matsutani M."/>
            <person name="Fujita N."/>
            <person name="Sugita T."/>
            <person name="Iwasaki W."/>
            <person name="Tanaka N."/>
            <person name="Takashima M."/>
        </authorList>
    </citation>
    <scope>NUCLEOTIDE SEQUENCE</scope>
    <source>
        <strain evidence="1">HIS019</strain>
    </source>
</reference>
<evidence type="ECO:0000313" key="2">
    <source>
        <dbReference type="Proteomes" id="UP001233271"/>
    </source>
</evidence>
<dbReference type="Proteomes" id="UP001233271">
    <property type="component" value="Chromosome 1"/>
</dbReference>
<dbReference type="AlphaFoldDB" id="A0AA48II01"/>
<accession>A0AA48II01</accession>
<dbReference type="GO" id="GO:0003735">
    <property type="term" value="F:structural constituent of ribosome"/>
    <property type="evidence" value="ECO:0007669"/>
    <property type="project" value="InterPro"/>
</dbReference>
<evidence type="ECO:0008006" key="3">
    <source>
        <dbReference type="Google" id="ProtNLM"/>
    </source>
</evidence>
<dbReference type="KEGG" id="ccac:CcaHIS019_0106510"/>
<dbReference type="InterPro" id="IPR035987">
    <property type="entry name" value="Ribosomal_uS8_sf"/>
</dbReference>
<protein>
    <recommendedName>
        <fullName evidence="3">Ribosomal protein S8</fullName>
    </recommendedName>
</protein>
<organism evidence="1 2">
    <name type="scientific">Cutaneotrichosporon cavernicola</name>
    <dbReference type="NCBI Taxonomy" id="279322"/>
    <lineage>
        <taxon>Eukaryota</taxon>
        <taxon>Fungi</taxon>
        <taxon>Dikarya</taxon>
        <taxon>Basidiomycota</taxon>
        <taxon>Agaricomycotina</taxon>
        <taxon>Tremellomycetes</taxon>
        <taxon>Trichosporonales</taxon>
        <taxon>Trichosporonaceae</taxon>
        <taxon>Cutaneotrichosporon</taxon>
    </lineage>
</organism>
<dbReference type="GO" id="GO:0006412">
    <property type="term" value="P:translation"/>
    <property type="evidence" value="ECO:0007669"/>
    <property type="project" value="InterPro"/>
</dbReference>
<gene>
    <name evidence="1" type="ORF">CcaverHIS019_0106510</name>
</gene>
<name>A0AA48II01_9TREE</name>
<proteinExistence type="predicted"/>
<evidence type="ECO:0000313" key="1">
    <source>
        <dbReference type="EMBL" id="BEI87933.1"/>
    </source>
</evidence>